<dbReference type="Pfam" id="PF00702">
    <property type="entry name" value="Hydrolase"/>
    <property type="match status" value="1"/>
</dbReference>
<organism evidence="1 2">
    <name type="scientific">Lawsonibacter faecis</name>
    <dbReference type="NCBI Taxonomy" id="2763052"/>
    <lineage>
        <taxon>Bacteria</taxon>
        <taxon>Bacillati</taxon>
        <taxon>Bacillota</taxon>
        <taxon>Clostridia</taxon>
        <taxon>Eubacteriales</taxon>
        <taxon>Oscillospiraceae</taxon>
        <taxon>Lawsonibacter</taxon>
    </lineage>
</organism>
<evidence type="ECO:0000313" key="2">
    <source>
        <dbReference type="Proteomes" id="UP000607645"/>
    </source>
</evidence>
<accession>A0A8J6JF23</accession>
<dbReference type="Gene3D" id="1.10.150.240">
    <property type="entry name" value="Putative phosphatase, domain 2"/>
    <property type="match status" value="1"/>
</dbReference>
<comment type="caution">
    <text evidence="1">The sequence shown here is derived from an EMBL/GenBank/DDBJ whole genome shotgun (WGS) entry which is preliminary data.</text>
</comment>
<dbReference type="PANTHER" id="PTHR18901:SF38">
    <property type="entry name" value="PSEUDOURIDINE-5'-PHOSPHATASE"/>
    <property type="match status" value="1"/>
</dbReference>
<proteinExistence type="predicted"/>
<dbReference type="GO" id="GO:0016791">
    <property type="term" value="F:phosphatase activity"/>
    <property type="evidence" value="ECO:0007669"/>
    <property type="project" value="TreeGrafter"/>
</dbReference>
<protein>
    <submittedName>
        <fullName evidence="1">HAD family phosphatase</fullName>
    </submittedName>
</protein>
<dbReference type="Proteomes" id="UP000607645">
    <property type="component" value="Unassembled WGS sequence"/>
</dbReference>
<dbReference type="RefSeq" id="WP_186920198.1">
    <property type="nucleotide sequence ID" value="NZ_JACOPQ010000015.1"/>
</dbReference>
<dbReference type="PANTHER" id="PTHR18901">
    <property type="entry name" value="2-DEOXYGLUCOSE-6-PHOSPHATE PHOSPHATASE 2"/>
    <property type="match status" value="1"/>
</dbReference>
<dbReference type="InterPro" id="IPR023214">
    <property type="entry name" value="HAD_sf"/>
</dbReference>
<keyword evidence="2" id="KW-1185">Reference proteome</keyword>
<dbReference type="CDD" id="cd07505">
    <property type="entry name" value="HAD_BPGM-like"/>
    <property type="match status" value="1"/>
</dbReference>
<dbReference type="InterPro" id="IPR036412">
    <property type="entry name" value="HAD-like_sf"/>
</dbReference>
<dbReference type="SUPFAM" id="SSF56784">
    <property type="entry name" value="HAD-like"/>
    <property type="match status" value="1"/>
</dbReference>
<sequence>MRPEGAIFDLDGTLTDSMYIWDDAPRALVRRFGGRPPEDLARRIKEMGRREASEYMVKTFGLSCTADQVMEGVNDIVTVEYREKVPLKPGADALLTRLAELGVPCGIATASEAFQARDAMVRLGQWGRFRFAVSCLQYGPKTAPGIYLEAARRLGGRPERTLVFEDALHAARTAKAAGFLVCGVYDPSAAEDQAELRALSDWYLPRLDDPEFLSRLQQTED</sequence>
<name>A0A8J6JF23_9FIRM</name>
<reference evidence="1" key="1">
    <citation type="submission" date="2020-08" db="EMBL/GenBank/DDBJ databases">
        <title>Genome public.</title>
        <authorList>
            <person name="Liu C."/>
            <person name="Sun Q."/>
        </authorList>
    </citation>
    <scope>NUCLEOTIDE SEQUENCE</scope>
    <source>
        <strain evidence="1">NSJ-52</strain>
    </source>
</reference>
<dbReference type="SFLD" id="SFLDG01129">
    <property type="entry name" value="C1.5:_HAD__Beta-PGM__Phosphata"/>
    <property type="match status" value="1"/>
</dbReference>
<dbReference type="Gene3D" id="3.40.50.1000">
    <property type="entry name" value="HAD superfamily/HAD-like"/>
    <property type="match status" value="1"/>
</dbReference>
<dbReference type="AlphaFoldDB" id="A0A8J6JF23"/>
<dbReference type="EMBL" id="JACOPQ010000015">
    <property type="protein sequence ID" value="MBC5738416.1"/>
    <property type="molecule type" value="Genomic_DNA"/>
</dbReference>
<evidence type="ECO:0000313" key="1">
    <source>
        <dbReference type="EMBL" id="MBC5738416.1"/>
    </source>
</evidence>
<dbReference type="SFLD" id="SFLDS00003">
    <property type="entry name" value="Haloacid_Dehalogenase"/>
    <property type="match status" value="1"/>
</dbReference>
<dbReference type="NCBIfam" id="TIGR01509">
    <property type="entry name" value="HAD-SF-IA-v3"/>
    <property type="match status" value="1"/>
</dbReference>
<dbReference type="InterPro" id="IPR006439">
    <property type="entry name" value="HAD-SF_hydro_IA"/>
</dbReference>
<dbReference type="InterPro" id="IPR023198">
    <property type="entry name" value="PGP-like_dom2"/>
</dbReference>
<gene>
    <name evidence="1" type="ORF">H8S62_15500</name>
</gene>